<dbReference type="RefSeq" id="WP_004370397.1">
    <property type="nucleotide sequence ID" value="NZ_GL833119.1"/>
</dbReference>
<accession>E7RSB5</accession>
<dbReference type="PANTHER" id="PTHR23517">
    <property type="entry name" value="RESISTANCE PROTEIN MDTM, PUTATIVE-RELATED-RELATED"/>
    <property type="match status" value="1"/>
</dbReference>
<evidence type="ECO:0000256" key="5">
    <source>
        <dbReference type="ARBA" id="ARBA00022856"/>
    </source>
</evidence>
<feature type="transmembrane region" description="Helical" evidence="9">
    <location>
        <begin position="337"/>
        <end position="356"/>
    </location>
</feature>
<organism evidence="11 12">
    <name type="scientific">Hoylesella oralis ATCC 33269</name>
    <dbReference type="NCBI Taxonomy" id="873533"/>
    <lineage>
        <taxon>Bacteria</taxon>
        <taxon>Pseudomonadati</taxon>
        <taxon>Bacteroidota</taxon>
        <taxon>Bacteroidia</taxon>
        <taxon>Bacteroidales</taxon>
        <taxon>Prevotellaceae</taxon>
        <taxon>Hoylesella</taxon>
    </lineage>
</organism>
<evidence type="ECO:0000256" key="9">
    <source>
        <dbReference type="SAM" id="Phobius"/>
    </source>
</evidence>
<feature type="transmembrane region" description="Helical" evidence="9">
    <location>
        <begin position="473"/>
        <end position="497"/>
    </location>
</feature>
<dbReference type="SUPFAM" id="SSF103473">
    <property type="entry name" value="MFS general substrate transporter"/>
    <property type="match status" value="2"/>
</dbReference>
<feature type="transmembrane region" description="Helical" evidence="9">
    <location>
        <begin position="536"/>
        <end position="557"/>
    </location>
</feature>
<protein>
    <submittedName>
        <fullName evidence="11">Transporter, major facilitator family protein</fullName>
    </submittedName>
</protein>
<dbReference type="Gene3D" id="1.20.1250.20">
    <property type="entry name" value="MFS general substrate transporter like domains"/>
    <property type="match status" value="3"/>
</dbReference>
<feature type="transmembrane region" description="Helical" evidence="9">
    <location>
        <begin position="76"/>
        <end position="95"/>
    </location>
</feature>
<evidence type="ECO:0000256" key="8">
    <source>
        <dbReference type="RuleBase" id="RU003755"/>
    </source>
</evidence>
<dbReference type="GO" id="GO:1904680">
    <property type="term" value="F:peptide transmembrane transporter activity"/>
    <property type="evidence" value="ECO:0007669"/>
    <property type="project" value="InterPro"/>
</dbReference>
<dbReference type="AlphaFoldDB" id="E7RSB5"/>
<dbReference type="InterPro" id="IPR018456">
    <property type="entry name" value="PTR2_symporter_CS"/>
</dbReference>
<gene>
    <name evidence="11" type="ORF">HMPREF0663_12183</name>
</gene>
<keyword evidence="6 9" id="KW-1133">Transmembrane helix</keyword>
<feature type="transmembrane region" description="Helical" evidence="9">
    <location>
        <begin position="21"/>
        <end position="40"/>
    </location>
</feature>
<comment type="caution">
    <text evidence="11">The sequence shown here is derived from an EMBL/GenBank/DDBJ whole genome shotgun (WGS) entry which is preliminary data.</text>
</comment>
<dbReference type="CDD" id="cd17346">
    <property type="entry name" value="MFS_DtpA_like"/>
    <property type="match status" value="1"/>
</dbReference>
<evidence type="ECO:0000256" key="1">
    <source>
        <dbReference type="ARBA" id="ARBA00004651"/>
    </source>
</evidence>
<dbReference type="InterPro" id="IPR005279">
    <property type="entry name" value="Dipep/tripep_permease"/>
</dbReference>
<feature type="transmembrane region" description="Helical" evidence="9">
    <location>
        <begin position="363"/>
        <end position="382"/>
    </location>
</feature>
<dbReference type="GO" id="GO:0005886">
    <property type="term" value="C:plasma membrane"/>
    <property type="evidence" value="ECO:0007669"/>
    <property type="project" value="UniProtKB-SubCell"/>
</dbReference>
<feature type="transmembrane region" description="Helical" evidence="9">
    <location>
        <begin position="402"/>
        <end position="419"/>
    </location>
</feature>
<evidence type="ECO:0000256" key="2">
    <source>
        <dbReference type="ARBA" id="ARBA00022448"/>
    </source>
</evidence>
<evidence type="ECO:0000313" key="11">
    <source>
        <dbReference type="EMBL" id="EFZ36116.1"/>
    </source>
</evidence>
<dbReference type="Proteomes" id="UP000005580">
    <property type="component" value="Unassembled WGS sequence"/>
</dbReference>
<keyword evidence="4 8" id="KW-0812">Transmembrane</keyword>
<evidence type="ECO:0000259" key="10">
    <source>
        <dbReference type="PROSITE" id="PS50850"/>
    </source>
</evidence>
<evidence type="ECO:0000256" key="4">
    <source>
        <dbReference type="ARBA" id="ARBA00022692"/>
    </source>
</evidence>
<evidence type="ECO:0000313" key="12">
    <source>
        <dbReference type="Proteomes" id="UP000005580"/>
    </source>
</evidence>
<comment type="subcellular location">
    <subcellularLocation>
        <location evidence="1">Cell membrane</location>
        <topology evidence="1">Multi-pass membrane protein</topology>
    </subcellularLocation>
    <subcellularLocation>
        <location evidence="8">Membrane</location>
        <topology evidence="8">Multi-pass membrane protein</topology>
    </subcellularLocation>
</comment>
<feature type="transmembrane region" description="Helical" evidence="9">
    <location>
        <begin position="231"/>
        <end position="251"/>
    </location>
</feature>
<feature type="transmembrane region" description="Helical" evidence="9">
    <location>
        <begin position="101"/>
        <end position="122"/>
    </location>
</feature>
<feature type="transmembrane region" description="Helical" evidence="9">
    <location>
        <begin position="509"/>
        <end position="530"/>
    </location>
</feature>
<keyword evidence="3" id="KW-1003">Cell membrane</keyword>
<dbReference type="eggNOG" id="COG3104">
    <property type="taxonomic scope" value="Bacteria"/>
</dbReference>
<evidence type="ECO:0000256" key="7">
    <source>
        <dbReference type="ARBA" id="ARBA00023136"/>
    </source>
</evidence>
<keyword evidence="2 8" id="KW-0813">Transport</keyword>
<dbReference type="InterPro" id="IPR050171">
    <property type="entry name" value="MFS_Transporters"/>
</dbReference>
<dbReference type="HOGENOM" id="CLU_004790_0_2_10"/>
<keyword evidence="12" id="KW-1185">Reference proteome</keyword>
<dbReference type="PROSITE" id="PS50850">
    <property type="entry name" value="MFS"/>
    <property type="match status" value="1"/>
</dbReference>
<dbReference type="GO" id="GO:0006857">
    <property type="term" value="P:oligopeptide transport"/>
    <property type="evidence" value="ECO:0007669"/>
    <property type="project" value="InterPro"/>
</dbReference>
<feature type="transmembrane region" description="Helical" evidence="9">
    <location>
        <begin position="293"/>
        <end position="310"/>
    </location>
</feature>
<keyword evidence="7 9" id="KW-0472">Membrane</keyword>
<proteinExistence type="inferred from homology"/>
<dbReference type="EMBL" id="AEPE02000006">
    <property type="protein sequence ID" value="EFZ36116.1"/>
    <property type="molecule type" value="Genomic_DNA"/>
</dbReference>
<feature type="transmembrane region" description="Helical" evidence="9">
    <location>
        <begin position="143"/>
        <end position="164"/>
    </location>
</feature>
<feature type="domain" description="Major facilitator superfamily (MFS) profile" evidence="10">
    <location>
        <begin position="1"/>
        <end position="258"/>
    </location>
</feature>
<dbReference type="STRING" id="28134.SAMN05444288_2217"/>
<evidence type="ECO:0000256" key="6">
    <source>
        <dbReference type="ARBA" id="ARBA00022989"/>
    </source>
</evidence>
<sequence>MFENQPKGLYALALANTGERFGYYTMLAIFTLFLQAKFGYDESEAIKIYSGFLAGVYFLPLLGGILADKFGYGKMVISGFLVMFIGYLLLAIPTAADNSGYWIMIGALSLIALGTGLFKGNLQVMVGNLYDDKRYSTKRDTAFSLFYMAINIGAMFAPTAATAITNWMMGKDGFIYDGRVPAIAHQIIDGSASEANRQLVQGLIDNHKIATHFTGDLVTFSHQYIDSLSQAYNYGFGIACISLIVSALIYFTCRRTFKHIEGNSKQMAAAAKDGNDVNMTEEKLTPAETKQRIIALILVFIVVIFFWMAFHQNGATLTYFARDYTASSVTGLTRIGFNVWSIALIAVLVYALFAVFQSKTGKARIIAGGVSALCVTGIGAIYFDMDSVVNILPQQFQQFNPFFVVALTPFSLLLFSWLASKGKEPSAPRKIALGMLVAAVAYCLLTFGSIGMPTPADLKTDANLLTNPASPNLLISTYLILTFAELLLSPMGISFVSKVAPPKLKGAMMGGWFAATAVGNYAVQVPGLLWLHLPLIAIWSILIALCLLAALFMFIMMKRLEKVC</sequence>
<dbReference type="InterPro" id="IPR036259">
    <property type="entry name" value="MFS_trans_sf"/>
</dbReference>
<name>E7RSB5_9BACT</name>
<keyword evidence="5" id="KW-0571">Peptide transport</keyword>
<dbReference type="PANTHER" id="PTHR23517:SF15">
    <property type="entry name" value="PROTON-DEPENDENT OLIGOPEPTIDE FAMILY TRANSPORT PROTEIN"/>
    <property type="match status" value="1"/>
</dbReference>
<evidence type="ECO:0000256" key="3">
    <source>
        <dbReference type="ARBA" id="ARBA00022475"/>
    </source>
</evidence>
<feature type="transmembrane region" description="Helical" evidence="9">
    <location>
        <begin position="46"/>
        <end position="67"/>
    </location>
</feature>
<dbReference type="InterPro" id="IPR020846">
    <property type="entry name" value="MFS_dom"/>
</dbReference>
<dbReference type="InterPro" id="IPR000109">
    <property type="entry name" value="POT_fam"/>
</dbReference>
<keyword evidence="5" id="KW-0653">Protein transport</keyword>
<comment type="similarity">
    <text evidence="8">Belongs to the major facilitator superfamily. Proton-dependent oligopeptide transporter (POT/PTR) (TC 2.A.17) family.</text>
</comment>
<feature type="transmembrane region" description="Helical" evidence="9">
    <location>
        <begin position="431"/>
        <end position="453"/>
    </location>
</feature>
<dbReference type="Pfam" id="PF00854">
    <property type="entry name" value="PTR2"/>
    <property type="match status" value="2"/>
</dbReference>
<reference evidence="11" key="1">
    <citation type="submission" date="2011-01" db="EMBL/GenBank/DDBJ databases">
        <authorList>
            <person name="Muzny D."/>
            <person name="Qin X."/>
            <person name="Buhay C."/>
            <person name="Dugan-Rocha S."/>
            <person name="Ding Y."/>
            <person name="Chen G."/>
            <person name="Hawes A."/>
            <person name="Holder M."/>
            <person name="Jhangiani S."/>
            <person name="Johnson A."/>
            <person name="Khan Z."/>
            <person name="Li Z."/>
            <person name="Liu W."/>
            <person name="Liu X."/>
            <person name="Perez L."/>
            <person name="Shen H."/>
            <person name="Wang Q."/>
            <person name="Watt J."/>
            <person name="Xi L."/>
            <person name="Xin Y."/>
            <person name="Zhou J."/>
            <person name="Deng J."/>
            <person name="Jiang H."/>
            <person name="Liu Y."/>
            <person name="Qu J."/>
            <person name="Song X.-Z."/>
            <person name="Zhang L."/>
            <person name="Villasana D."/>
            <person name="Johnson A."/>
            <person name="Liu J."/>
            <person name="Liyanage D."/>
            <person name="Lorensuhewa L."/>
            <person name="Robinson T."/>
            <person name="Song A."/>
            <person name="Song B.-B."/>
            <person name="Dinh H."/>
            <person name="Thornton R."/>
            <person name="Coyle M."/>
            <person name="Francisco L."/>
            <person name="Jackson L."/>
            <person name="Javaid M."/>
            <person name="Korchina V."/>
            <person name="Kovar C."/>
            <person name="Mata R."/>
            <person name="Mathew T."/>
            <person name="Ngo R."/>
            <person name="Nguyen L."/>
            <person name="Nguyen N."/>
            <person name="Okwuonu G."/>
            <person name="Ongeri F."/>
            <person name="Pham C."/>
            <person name="Simmons D."/>
            <person name="Wilczek-Boney K."/>
            <person name="Hale W."/>
            <person name="Jakkamsetti A."/>
            <person name="Pham P."/>
            <person name="Ruth R."/>
            <person name="San Lucas F."/>
            <person name="Warren J."/>
            <person name="Zhang J."/>
            <person name="Zhao Z."/>
            <person name="Zhou C."/>
            <person name="Zhu D."/>
            <person name="Lee S."/>
            <person name="Bess C."/>
            <person name="Blankenburg K."/>
            <person name="Forbes L."/>
            <person name="Fu Q."/>
            <person name="Gubbala S."/>
            <person name="Hirani K."/>
            <person name="Jayaseelan J.C."/>
            <person name="Lara F."/>
            <person name="Munidasa M."/>
            <person name="Palculict T."/>
            <person name="Patil S."/>
            <person name="Pu L.-L."/>
            <person name="Saada N."/>
            <person name="Tang L."/>
            <person name="Weissenberger G."/>
            <person name="Zhu Y."/>
            <person name="Hemphill L."/>
            <person name="Shang Y."/>
            <person name="Youmans B."/>
            <person name="Ayvaz T."/>
            <person name="Ross M."/>
            <person name="Santibanez J."/>
            <person name="Aqrawi P."/>
            <person name="Gross S."/>
            <person name="Joshi V."/>
            <person name="Fowler G."/>
            <person name="Nazareth L."/>
            <person name="Reid J."/>
            <person name="Worley K."/>
            <person name="Petrosino J."/>
            <person name="Highlander S."/>
            <person name="Gibbs R."/>
        </authorList>
    </citation>
    <scope>NUCLEOTIDE SEQUENCE [LARGE SCALE GENOMIC DNA]</scope>
    <source>
        <strain evidence="11">ATCC 33269</strain>
    </source>
</reference>
<dbReference type="PROSITE" id="PS01023">
    <property type="entry name" value="PTR2_2"/>
    <property type="match status" value="1"/>
</dbReference>